<organism evidence="1 2">
    <name type="scientific">Neptuniibacter caesariensis</name>
    <dbReference type="NCBI Taxonomy" id="207954"/>
    <lineage>
        <taxon>Bacteria</taxon>
        <taxon>Pseudomonadati</taxon>
        <taxon>Pseudomonadota</taxon>
        <taxon>Gammaproteobacteria</taxon>
        <taxon>Oceanospirillales</taxon>
        <taxon>Oceanospirillaceae</taxon>
        <taxon>Neptuniibacter</taxon>
    </lineage>
</organism>
<dbReference type="GO" id="GO:0007165">
    <property type="term" value="P:signal transduction"/>
    <property type="evidence" value="ECO:0007669"/>
    <property type="project" value="InterPro"/>
</dbReference>
<dbReference type="STRING" id="207954.MED92_16860"/>
<dbReference type="Proteomes" id="UP000243469">
    <property type="component" value="Unassembled WGS sequence"/>
</dbReference>
<dbReference type="EMBL" id="PDSH01000016">
    <property type="protein sequence ID" value="PIE24536.1"/>
    <property type="molecule type" value="Genomic_DNA"/>
</dbReference>
<proteinExistence type="predicted"/>
<protein>
    <recommendedName>
        <fullName evidence="3">CheW-like domain-containing protein</fullName>
    </recommendedName>
</protein>
<comment type="caution">
    <text evidence="1">The sequence shown here is derived from an EMBL/GenBank/DDBJ whole genome shotgun (WGS) entry which is preliminary data.</text>
</comment>
<evidence type="ECO:0008006" key="3">
    <source>
        <dbReference type="Google" id="ProtNLM"/>
    </source>
</evidence>
<dbReference type="SUPFAM" id="SSF50341">
    <property type="entry name" value="CheW-like"/>
    <property type="match status" value="1"/>
</dbReference>
<dbReference type="InterPro" id="IPR036061">
    <property type="entry name" value="CheW-like_dom_sf"/>
</dbReference>
<evidence type="ECO:0000313" key="2">
    <source>
        <dbReference type="Proteomes" id="UP000243469"/>
    </source>
</evidence>
<accession>A0A2G6JM84</accession>
<gene>
    <name evidence="1" type="ORF">CSA60_03045</name>
</gene>
<sequence>MHGLNLAIPFEYVEGAVQLSSVSLTLDAGHDWCLGRFGEITSTTNVIDTALCLIPERYSPELAKYNELIILSGRHWALACDELVKSIRIPADKVSWAGPNNPRKWLWGTYMEERCAILDIPELMKQFDQAF</sequence>
<dbReference type="AlphaFoldDB" id="A0A2G6JM84"/>
<name>A0A2G6JM84_NEPCE</name>
<reference evidence="1 2" key="1">
    <citation type="submission" date="2017-10" db="EMBL/GenBank/DDBJ databases">
        <title>Novel microbial diversity and functional potential in the marine mammal oral microbiome.</title>
        <authorList>
            <person name="Dudek N.K."/>
            <person name="Sun C.L."/>
            <person name="Burstein D."/>
            <person name="Kantor R.S."/>
            <person name="Aliaga Goltsman D.S."/>
            <person name="Bik E.M."/>
            <person name="Thomas B.C."/>
            <person name="Banfield J.F."/>
            <person name="Relman D.A."/>
        </authorList>
    </citation>
    <scope>NUCLEOTIDE SEQUENCE [LARGE SCALE GENOMIC DNA]</scope>
    <source>
        <strain evidence="1">DOLJORAL78_47_21</strain>
    </source>
</reference>
<evidence type="ECO:0000313" key="1">
    <source>
        <dbReference type="EMBL" id="PIE24536.1"/>
    </source>
</evidence>
<dbReference type="GO" id="GO:0006935">
    <property type="term" value="P:chemotaxis"/>
    <property type="evidence" value="ECO:0007669"/>
    <property type="project" value="InterPro"/>
</dbReference>